<proteinExistence type="predicted"/>
<gene>
    <name evidence="2" type="ORF">J2D77_05615</name>
</gene>
<dbReference type="InterPro" id="IPR019734">
    <property type="entry name" value="TPR_rpt"/>
</dbReference>
<dbReference type="Pfam" id="PF01075">
    <property type="entry name" value="Glyco_transf_9"/>
    <property type="match status" value="1"/>
</dbReference>
<evidence type="ECO:0000256" key="1">
    <source>
        <dbReference type="PROSITE-ProRule" id="PRU00339"/>
    </source>
</evidence>
<sequence>MVLICHPLLEEGNVNDALRLMLETVSRRLDDAELSTLAAGLLLKYTALHEVIVTLLRNVVERTPDNVEAWSWLAGALVADEKIAEGLGIFSDLIQRYPQDRAMLYENISASLIDAGYLAEALQVLSVCLEQEKPTVTLMLNLGNTYFGLGMCEKAIAAYDKSLELMPYDNPARLSRSYALLKARRLDDGWEHYVLRSPHVMHMPDWILALPRLRRGNDVAGKRVLIYQEQGLGDTIQFIRSVSFLLEHGAKVTAAVPDNLVRLMDMSFPTVVSRTAEDIAPTERFDYGLPIPDLPYIAGIRSEADIPDQVPYLRVDPGDIAKFAAILPPARPRIGLVWAGDRRIRSHDVLIDRRRSTTLAEMASALTPVDATLVNLQFGPRRADLQEWHGQPLFDPMGSVRDIADTAALMESLDLIISVDTSPVHLAGALGRPVWLVNRRDSCWRWGEEGESTVWYPTMRIFRSWEKSFGPVLKEVGDALQQWVAAWKKD</sequence>
<dbReference type="Gene3D" id="1.25.40.10">
    <property type="entry name" value="Tetratricopeptide repeat domain"/>
    <property type="match status" value="1"/>
</dbReference>
<accession>A0A939HKX5</accession>
<dbReference type="SUPFAM" id="SSF48452">
    <property type="entry name" value="TPR-like"/>
    <property type="match status" value="1"/>
</dbReference>
<dbReference type="PROSITE" id="PS50005">
    <property type="entry name" value="TPR"/>
    <property type="match status" value="1"/>
</dbReference>
<keyword evidence="3" id="KW-1185">Reference proteome</keyword>
<dbReference type="GO" id="GO:0016757">
    <property type="term" value="F:glycosyltransferase activity"/>
    <property type="evidence" value="ECO:0007669"/>
    <property type="project" value="InterPro"/>
</dbReference>
<dbReference type="AlphaFoldDB" id="A0A939HKX5"/>
<organism evidence="2 3">
    <name type="scientific">Acetobacter garciniae</name>
    <dbReference type="NCBI Taxonomy" id="2817435"/>
    <lineage>
        <taxon>Bacteria</taxon>
        <taxon>Pseudomonadati</taxon>
        <taxon>Pseudomonadota</taxon>
        <taxon>Alphaproteobacteria</taxon>
        <taxon>Acetobacterales</taxon>
        <taxon>Acetobacteraceae</taxon>
        <taxon>Acetobacter</taxon>
    </lineage>
</organism>
<evidence type="ECO:0000313" key="2">
    <source>
        <dbReference type="EMBL" id="MBO1324630.1"/>
    </source>
</evidence>
<protein>
    <submittedName>
        <fullName evidence="2">Glycosyltransferase family protein</fullName>
    </submittedName>
</protein>
<comment type="caution">
    <text evidence="2">The sequence shown here is derived from an EMBL/GenBank/DDBJ whole genome shotgun (WGS) entry which is preliminary data.</text>
</comment>
<dbReference type="Pfam" id="PF13432">
    <property type="entry name" value="TPR_16"/>
    <property type="match status" value="1"/>
</dbReference>
<keyword evidence="1" id="KW-0802">TPR repeat</keyword>
<dbReference type="InterPro" id="IPR002201">
    <property type="entry name" value="Glyco_trans_9"/>
</dbReference>
<dbReference type="Gene3D" id="3.40.50.2000">
    <property type="entry name" value="Glycogen Phosphorylase B"/>
    <property type="match status" value="1"/>
</dbReference>
<name>A0A939HKX5_9PROT</name>
<dbReference type="InterPro" id="IPR011990">
    <property type="entry name" value="TPR-like_helical_dom_sf"/>
</dbReference>
<dbReference type="EMBL" id="JAFVMH010000002">
    <property type="protein sequence ID" value="MBO1324630.1"/>
    <property type="molecule type" value="Genomic_DNA"/>
</dbReference>
<feature type="repeat" description="TPR" evidence="1">
    <location>
        <begin position="136"/>
        <end position="169"/>
    </location>
</feature>
<dbReference type="SMART" id="SM00028">
    <property type="entry name" value="TPR"/>
    <property type="match status" value="1"/>
</dbReference>
<reference evidence="2" key="1">
    <citation type="submission" date="2021-03" db="EMBL/GenBank/DDBJ databases">
        <title>The complete genome sequence of Acetobacter sp. TBRC 12339.</title>
        <authorList>
            <person name="Charoenyingcharoen P."/>
            <person name="Yukphan P."/>
        </authorList>
    </citation>
    <scope>NUCLEOTIDE SEQUENCE</scope>
    <source>
        <strain evidence="2">TBRC 12339</strain>
    </source>
</reference>
<dbReference type="Proteomes" id="UP000664073">
    <property type="component" value="Unassembled WGS sequence"/>
</dbReference>
<dbReference type="SUPFAM" id="SSF53756">
    <property type="entry name" value="UDP-Glycosyltransferase/glycogen phosphorylase"/>
    <property type="match status" value="1"/>
</dbReference>
<evidence type="ECO:0000313" key="3">
    <source>
        <dbReference type="Proteomes" id="UP000664073"/>
    </source>
</evidence>